<dbReference type="EMBL" id="FXUG01000002">
    <property type="protein sequence ID" value="SMP48416.1"/>
    <property type="molecule type" value="Genomic_DNA"/>
</dbReference>
<evidence type="ECO:0000256" key="5">
    <source>
        <dbReference type="ARBA" id="ARBA00022989"/>
    </source>
</evidence>
<proteinExistence type="inferred from homology"/>
<keyword evidence="6 8" id="KW-0472">Membrane</keyword>
<feature type="transmembrane region" description="Helical" evidence="8">
    <location>
        <begin position="217"/>
        <end position="238"/>
    </location>
</feature>
<keyword evidence="3 8" id="KW-0812">Transmembrane</keyword>
<dbReference type="InterPro" id="IPR050925">
    <property type="entry name" value="Rhomboid_protease_S54"/>
</dbReference>
<gene>
    <name evidence="10" type="ORF">SAMN06265222_102425</name>
</gene>
<dbReference type="RefSeq" id="WP_283431734.1">
    <property type="nucleotide sequence ID" value="NZ_FXUG01000002.1"/>
</dbReference>
<feature type="region of interest" description="Disordered" evidence="7">
    <location>
        <begin position="330"/>
        <end position="367"/>
    </location>
</feature>
<comment type="similarity">
    <text evidence="2">Belongs to the peptidase S54 family.</text>
</comment>
<accession>A0ABY1PWW8</accession>
<dbReference type="InterPro" id="IPR022764">
    <property type="entry name" value="Peptidase_S54_rhomboid_dom"/>
</dbReference>
<organism evidence="10 11">
    <name type="scientific">Neorhodopirellula lusitana</name>
    <dbReference type="NCBI Taxonomy" id="445327"/>
    <lineage>
        <taxon>Bacteria</taxon>
        <taxon>Pseudomonadati</taxon>
        <taxon>Planctomycetota</taxon>
        <taxon>Planctomycetia</taxon>
        <taxon>Pirellulales</taxon>
        <taxon>Pirellulaceae</taxon>
        <taxon>Neorhodopirellula</taxon>
    </lineage>
</organism>
<evidence type="ECO:0000256" key="7">
    <source>
        <dbReference type="SAM" id="MobiDB-lite"/>
    </source>
</evidence>
<dbReference type="Gene3D" id="1.20.1540.10">
    <property type="entry name" value="Rhomboid-like"/>
    <property type="match status" value="1"/>
</dbReference>
<feature type="transmembrane region" description="Helical" evidence="8">
    <location>
        <begin position="174"/>
        <end position="197"/>
    </location>
</feature>
<feature type="transmembrane region" description="Helical" evidence="8">
    <location>
        <begin position="244"/>
        <end position="263"/>
    </location>
</feature>
<evidence type="ECO:0000259" key="9">
    <source>
        <dbReference type="Pfam" id="PF01694"/>
    </source>
</evidence>
<feature type="transmembrane region" description="Helical" evidence="8">
    <location>
        <begin position="12"/>
        <end position="35"/>
    </location>
</feature>
<evidence type="ECO:0000256" key="2">
    <source>
        <dbReference type="ARBA" id="ARBA00009045"/>
    </source>
</evidence>
<dbReference type="SUPFAM" id="SSF144091">
    <property type="entry name" value="Rhomboid-like"/>
    <property type="match status" value="1"/>
</dbReference>
<keyword evidence="4" id="KW-0378">Hydrolase</keyword>
<comment type="subcellular location">
    <subcellularLocation>
        <location evidence="1">Membrane</location>
        <topology evidence="1">Multi-pass membrane protein</topology>
    </subcellularLocation>
</comment>
<comment type="caution">
    <text evidence="10">The sequence shown here is derived from an EMBL/GenBank/DDBJ whole genome shotgun (WGS) entry which is preliminary data.</text>
</comment>
<evidence type="ECO:0000256" key="1">
    <source>
        <dbReference type="ARBA" id="ARBA00004141"/>
    </source>
</evidence>
<evidence type="ECO:0000256" key="4">
    <source>
        <dbReference type="ARBA" id="ARBA00022801"/>
    </source>
</evidence>
<dbReference type="Pfam" id="PF01694">
    <property type="entry name" value="Rhomboid"/>
    <property type="match status" value="1"/>
</dbReference>
<evidence type="ECO:0000313" key="11">
    <source>
        <dbReference type="Proteomes" id="UP001158067"/>
    </source>
</evidence>
<dbReference type="PANTHER" id="PTHR43731:SF14">
    <property type="entry name" value="PRESENILIN-ASSOCIATED RHOMBOID-LIKE PROTEIN, MITOCHONDRIAL"/>
    <property type="match status" value="1"/>
</dbReference>
<feature type="domain" description="Peptidase S54 rhomboid" evidence="9">
    <location>
        <begin position="60"/>
        <end position="259"/>
    </location>
</feature>
<feature type="transmembrane region" description="Helical" evidence="8">
    <location>
        <begin position="70"/>
        <end position="89"/>
    </location>
</feature>
<evidence type="ECO:0000256" key="3">
    <source>
        <dbReference type="ARBA" id="ARBA00022692"/>
    </source>
</evidence>
<feature type="transmembrane region" description="Helical" evidence="8">
    <location>
        <begin position="96"/>
        <end position="117"/>
    </location>
</feature>
<sequence>MFFFPYSTDAPIYYWPVATVTLIVLSVLAFCGTFLQVFAGTLDLDQVVGWTLTFEAIEPLQWITHSFLHINPFDLVINMLFLWSFGMVIEGKVGPWWFLAIYFGTHLICAALAQTLFVSLSGWFPTGDELQVVSEVRAGGEMPGMVNVAENETWKVVKEVGAAGKNNAVGTSNAIFALLAMALIWAPENEMSCLLLVIVPRIGKMGVAMTAELKISILAMAFLFIEMVMFFFLGTLIWQAGFHLLSMLMGAGLALIMLRLNWVDCEDWDIVSRNEWLQSFPLLCSESHRLHLSQREDVKHDPIAAALAGSSSQLTSNSAYMAARSGSLAETSKGKKASQRAGAVPATGRDGAKAGGPDPRQQQAQSHPEFNRLSMLIRQAIGQESLVMADVHFSKLKESEIAIGLSDKTLSEYVSLLMANQQWIPALAPLQLMVAHGGPMAMEARLRIAQIQLKVLHQPGEAVKTLGRVQFASPKSGKQLSDAQQKLLARRDALLQQCGVSPPPLVAQRPAPK</sequence>
<dbReference type="InterPro" id="IPR035952">
    <property type="entry name" value="Rhomboid-like_sf"/>
</dbReference>
<evidence type="ECO:0000256" key="8">
    <source>
        <dbReference type="SAM" id="Phobius"/>
    </source>
</evidence>
<reference evidence="10 11" key="1">
    <citation type="submission" date="2017-05" db="EMBL/GenBank/DDBJ databases">
        <authorList>
            <person name="Varghese N."/>
            <person name="Submissions S."/>
        </authorList>
    </citation>
    <scope>NUCLEOTIDE SEQUENCE [LARGE SCALE GENOMIC DNA]</scope>
    <source>
        <strain evidence="10 11">DSM 25457</strain>
    </source>
</reference>
<evidence type="ECO:0000256" key="6">
    <source>
        <dbReference type="ARBA" id="ARBA00023136"/>
    </source>
</evidence>
<protein>
    <submittedName>
        <fullName evidence="10">Rhomboid family protein</fullName>
    </submittedName>
</protein>
<dbReference type="PANTHER" id="PTHR43731">
    <property type="entry name" value="RHOMBOID PROTEASE"/>
    <property type="match status" value="1"/>
</dbReference>
<keyword evidence="11" id="KW-1185">Reference proteome</keyword>
<name>A0ABY1PWW8_9BACT</name>
<evidence type="ECO:0000313" key="10">
    <source>
        <dbReference type="EMBL" id="SMP48416.1"/>
    </source>
</evidence>
<dbReference type="Proteomes" id="UP001158067">
    <property type="component" value="Unassembled WGS sequence"/>
</dbReference>
<keyword evidence="5 8" id="KW-1133">Transmembrane helix</keyword>